<evidence type="ECO:0000313" key="3">
    <source>
        <dbReference type="EMBL" id="OQM51548.1"/>
    </source>
</evidence>
<dbReference type="Pfam" id="PF13635">
    <property type="entry name" value="DUF4143"/>
    <property type="match status" value="1"/>
</dbReference>
<accession>A0A1V8PS46</accession>
<sequence length="438" mass="50142">MLQRKALKQFQAWHDAPSHTALLVTGARQVGKTYLIREFADQHYESFAEFNFIQNPDAARIFNPPSDAATMLMRMELASGQRFIPGKTLIFLDEIQACKEAATAVKFLVDDGRYDFAMSGSLLGVELEDVRSVPVGYQSEVVMFPLDFEEFCWSQNVDGKIFDMLKECYEKKQSVDDFIHEHLMSLFRKYLIIGGMPAAVASFAQNNSLIDVRQAQEDIKQGYRRDISQYARKEDRLHIRSIYDLVPSELNNPNKRFTFAKIEKNTRFQAVANDFDWLSAANVAIPAYNVDEPRKPLEMSKERNLFKLFYSDVGLLTGAYLNSTALDILAGDDEVNYGAIYENVVAQELTAHGFSHLYYYNSKRLGELDFLVQDRNDNIIPIEVKSGKNYKVHRALNNVLAEESYHLRQGLVFGPGNIETDHNITYYPIYLLSQFCNN</sequence>
<dbReference type="PANTHER" id="PTHR33295:SF7">
    <property type="entry name" value="ATPASE"/>
    <property type="match status" value="1"/>
</dbReference>
<dbReference type="Gene3D" id="3.40.50.300">
    <property type="entry name" value="P-loop containing nucleotide triphosphate hydrolases"/>
    <property type="match status" value="1"/>
</dbReference>
<evidence type="ECO:0000313" key="4">
    <source>
        <dbReference type="Proteomes" id="UP000192666"/>
    </source>
</evidence>
<evidence type="ECO:0000259" key="2">
    <source>
        <dbReference type="Pfam" id="PF13635"/>
    </source>
</evidence>
<dbReference type="RefSeq" id="WP_003836192.1">
    <property type="nucleotide sequence ID" value="NZ_JAQEKW010000001.1"/>
</dbReference>
<dbReference type="Proteomes" id="UP000192666">
    <property type="component" value="Unassembled WGS sequence"/>
</dbReference>
<organism evidence="3 4">
    <name type="scientific">Bifidobacterium catenulatum</name>
    <dbReference type="NCBI Taxonomy" id="1686"/>
    <lineage>
        <taxon>Bacteria</taxon>
        <taxon>Bacillati</taxon>
        <taxon>Actinomycetota</taxon>
        <taxon>Actinomycetes</taxon>
        <taxon>Bifidobacteriales</taxon>
        <taxon>Bifidobacteriaceae</taxon>
        <taxon>Bifidobacterium</taxon>
    </lineage>
</organism>
<gene>
    <name evidence="3" type="ORF">B5782_0238</name>
</gene>
<dbReference type="GeneID" id="45582103"/>
<dbReference type="InterPro" id="IPR041682">
    <property type="entry name" value="AAA_14"/>
</dbReference>
<dbReference type="InterPro" id="IPR027417">
    <property type="entry name" value="P-loop_NTPase"/>
</dbReference>
<comment type="caution">
    <text evidence="3">The sequence shown here is derived from an EMBL/GenBank/DDBJ whole genome shotgun (WGS) entry which is preliminary data.</text>
</comment>
<feature type="domain" description="AAA" evidence="1">
    <location>
        <begin position="19"/>
        <end position="152"/>
    </location>
</feature>
<feature type="domain" description="DUF4143" evidence="2">
    <location>
        <begin position="224"/>
        <end position="387"/>
    </location>
</feature>
<dbReference type="InterPro" id="IPR025420">
    <property type="entry name" value="DUF4143"/>
</dbReference>
<dbReference type="EMBL" id="NAQA01000002">
    <property type="protein sequence ID" value="OQM51548.1"/>
    <property type="molecule type" value="Genomic_DNA"/>
</dbReference>
<name>A0A1V8PS46_9BIFI</name>
<dbReference type="AlphaFoldDB" id="A0A1V8PS46"/>
<dbReference type="PANTHER" id="PTHR33295">
    <property type="entry name" value="ATPASE"/>
    <property type="match status" value="1"/>
</dbReference>
<reference evidence="3 4" key="1">
    <citation type="submission" date="2017-03" db="EMBL/GenBank/DDBJ databases">
        <title>Maternal inheritance of bifidobacteria.</title>
        <authorList>
            <person name="Lugli G.A."/>
            <person name="Duranti S."/>
            <person name="Milani C."/>
            <person name="Mancabelli L."/>
        </authorList>
    </citation>
    <scope>NUCLEOTIDE SEQUENCE [LARGE SCALE GENOMIC DNA]</scope>
    <source>
        <strain evidence="3 4">1899B</strain>
    </source>
</reference>
<dbReference type="SUPFAM" id="SSF52540">
    <property type="entry name" value="P-loop containing nucleoside triphosphate hydrolases"/>
    <property type="match status" value="1"/>
</dbReference>
<dbReference type="Pfam" id="PF13173">
    <property type="entry name" value="AAA_14"/>
    <property type="match status" value="1"/>
</dbReference>
<proteinExistence type="predicted"/>
<evidence type="ECO:0000259" key="1">
    <source>
        <dbReference type="Pfam" id="PF13173"/>
    </source>
</evidence>
<protein>
    <submittedName>
        <fullName evidence="3">ATPase AAA</fullName>
    </submittedName>
</protein>